<protein>
    <submittedName>
        <fullName evidence="1">Uncharacterized protein</fullName>
    </submittedName>
</protein>
<proteinExistence type="predicted"/>
<comment type="caution">
    <text evidence="1">The sequence shown here is derived from an EMBL/GenBank/DDBJ whole genome shotgun (WGS) entry which is preliminary data.</text>
</comment>
<sequence length="138" mass="16227">MNQVSEIYTLHSKNSRIWPIFQNGYTPCLSQSLVRESEWAIDKARFPKSCIPLCLVARFISLTKNVVDMIFYVFDTNLNGSLSDEFLRVLHRWQRDVVLPREGEFMGCFLAGWSVQIIALIQRCYFKFVFFLMNDDIK</sequence>
<reference evidence="1 2" key="1">
    <citation type="journal article" date="2022" name="Plant J.">
        <title>Chromosome-level genome of Camellia lanceoleosa provides a valuable resource for understanding genome evolution and self-incompatibility.</title>
        <authorList>
            <person name="Gong W."/>
            <person name="Xiao S."/>
            <person name="Wang L."/>
            <person name="Liao Z."/>
            <person name="Chang Y."/>
            <person name="Mo W."/>
            <person name="Hu G."/>
            <person name="Li W."/>
            <person name="Zhao G."/>
            <person name="Zhu H."/>
            <person name="Hu X."/>
            <person name="Ji K."/>
            <person name="Xiang X."/>
            <person name="Song Q."/>
            <person name="Yuan D."/>
            <person name="Jin S."/>
            <person name="Zhang L."/>
        </authorList>
    </citation>
    <scope>NUCLEOTIDE SEQUENCE [LARGE SCALE GENOMIC DNA]</scope>
    <source>
        <strain evidence="1">SQ_2022a</strain>
    </source>
</reference>
<keyword evidence="2" id="KW-1185">Reference proteome</keyword>
<dbReference type="EMBL" id="CM045766">
    <property type="protein sequence ID" value="KAI8003381.1"/>
    <property type="molecule type" value="Genomic_DNA"/>
</dbReference>
<evidence type="ECO:0000313" key="2">
    <source>
        <dbReference type="Proteomes" id="UP001060215"/>
    </source>
</evidence>
<dbReference type="Proteomes" id="UP001060215">
    <property type="component" value="Chromosome 9"/>
</dbReference>
<name>A0ACC0GTD6_9ERIC</name>
<organism evidence="1 2">
    <name type="scientific">Camellia lanceoleosa</name>
    <dbReference type="NCBI Taxonomy" id="1840588"/>
    <lineage>
        <taxon>Eukaryota</taxon>
        <taxon>Viridiplantae</taxon>
        <taxon>Streptophyta</taxon>
        <taxon>Embryophyta</taxon>
        <taxon>Tracheophyta</taxon>
        <taxon>Spermatophyta</taxon>
        <taxon>Magnoliopsida</taxon>
        <taxon>eudicotyledons</taxon>
        <taxon>Gunneridae</taxon>
        <taxon>Pentapetalae</taxon>
        <taxon>asterids</taxon>
        <taxon>Ericales</taxon>
        <taxon>Theaceae</taxon>
        <taxon>Camellia</taxon>
    </lineage>
</organism>
<accession>A0ACC0GTD6</accession>
<evidence type="ECO:0000313" key="1">
    <source>
        <dbReference type="EMBL" id="KAI8003381.1"/>
    </source>
</evidence>
<gene>
    <name evidence="1" type="ORF">LOK49_LG08G00679</name>
</gene>